<dbReference type="InterPro" id="IPR036286">
    <property type="entry name" value="LexA/Signal_pep-like_sf"/>
</dbReference>
<evidence type="ECO:0000256" key="1">
    <source>
        <dbReference type="ARBA" id="ARBA00000677"/>
    </source>
</evidence>
<dbReference type="SUPFAM" id="SSF51306">
    <property type="entry name" value="LexA/Signal peptidase"/>
    <property type="match status" value="1"/>
</dbReference>
<evidence type="ECO:0000313" key="12">
    <source>
        <dbReference type="EMBL" id="MUN62819.1"/>
    </source>
</evidence>
<gene>
    <name evidence="12" type="primary">lepB</name>
    <name evidence="12" type="ORF">GMA12_06645</name>
</gene>
<dbReference type="PROSITE" id="PS00760">
    <property type="entry name" value="SPASE_I_2"/>
    <property type="match status" value="1"/>
</dbReference>
<dbReference type="InterPro" id="IPR019533">
    <property type="entry name" value="Peptidase_S26"/>
</dbReference>
<reference evidence="12 13" key="1">
    <citation type="submission" date="2019-12" db="EMBL/GenBank/DDBJ databases">
        <authorList>
            <person name="Shi Y."/>
        </authorList>
    </citation>
    <scope>NUCLEOTIDE SEQUENCE [LARGE SCALE GENOMIC DNA]</scope>
    <source>
        <strain evidence="12 13">JCM 17929</strain>
    </source>
</reference>
<evidence type="ECO:0000256" key="7">
    <source>
        <dbReference type="PIRSR" id="PIRSR600223-1"/>
    </source>
</evidence>
<dbReference type="PROSITE" id="PS00501">
    <property type="entry name" value="SPASE_I_1"/>
    <property type="match status" value="1"/>
</dbReference>
<dbReference type="GO" id="GO:0004252">
    <property type="term" value="F:serine-type endopeptidase activity"/>
    <property type="evidence" value="ECO:0007669"/>
    <property type="project" value="InterPro"/>
</dbReference>
<feature type="domain" description="Peptidase S26" evidence="11">
    <location>
        <begin position="10"/>
        <end position="154"/>
    </location>
</feature>
<name>A0A6N8GJB1_9MICC</name>
<comment type="caution">
    <text evidence="12">The sequence shown here is derived from an EMBL/GenBank/DDBJ whole genome shotgun (WGS) entry which is preliminary data.</text>
</comment>
<sequence length="195" mass="20716">MGHGPVVVTAAALAAVVLGLAVRRWLVFVTTVESASMAPTLRPGRRLLTRRLTRTERIRRGDIVVVASRELGRTVVKRVLGLPGERVLIEPGGRTSVDGRPVAESYVVHAGGPGGVFLVPPGCVLLLGDNRARSSDSRTWQDPYLPVSAVRGTVLTGPVRWRPARARTPGRPPQEGTRTDGVTCAEALSPPARGS</sequence>
<dbReference type="PRINTS" id="PR00727">
    <property type="entry name" value="LEADERPTASE"/>
</dbReference>
<comment type="catalytic activity">
    <reaction evidence="1 8">
        <text>Cleavage of hydrophobic, N-terminal signal or leader sequences from secreted and periplasmic proteins.</text>
        <dbReference type="EC" id="3.4.21.89"/>
    </reaction>
</comment>
<feature type="region of interest" description="Disordered" evidence="10">
    <location>
        <begin position="162"/>
        <end position="195"/>
    </location>
</feature>
<dbReference type="EMBL" id="WOGU01000004">
    <property type="protein sequence ID" value="MUN62819.1"/>
    <property type="molecule type" value="Genomic_DNA"/>
</dbReference>
<evidence type="ECO:0000256" key="2">
    <source>
        <dbReference type="ARBA" id="ARBA00004401"/>
    </source>
</evidence>
<proteinExistence type="inferred from homology"/>
<evidence type="ECO:0000256" key="5">
    <source>
        <dbReference type="ARBA" id="ARBA00022670"/>
    </source>
</evidence>
<dbReference type="PANTHER" id="PTHR43390:SF1">
    <property type="entry name" value="CHLOROPLAST PROCESSING PEPTIDASE"/>
    <property type="match status" value="1"/>
</dbReference>
<dbReference type="AlphaFoldDB" id="A0A6N8GJB1"/>
<keyword evidence="13" id="KW-1185">Reference proteome</keyword>
<protein>
    <recommendedName>
        <fullName evidence="4 8">Signal peptidase I</fullName>
        <ecNumber evidence="4 8">3.4.21.89</ecNumber>
    </recommendedName>
</protein>
<evidence type="ECO:0000256" key="8">
    <source>
        <dbReference type="RuleBase" id="RU003993"/>
    </source>
</evidence>
<organism evidence="12 13">
    <name type="scientific">Kocuria sediminis</name>
    <dbReference type="NCBI Taxonomy" id="1038857"/>
    <lineage>
        <taxon>Bacteria</taxon>
        <taxon>Bacillati</taxon>
        <taxon>Actinomycetota</taxon>
        <taxon>Actinomycetes</taxon>
        <taxon>Micrococcales</taxon>
        <taxon>Micrococcaceae</taxon>
        <taxon>Kocuria</taxon>
    </lineage>
</organism>
<dbReference type="RefSeq" id="WP_156268332.1">
    <property type="nucleotide sequence ID" value="NZ_WOGU01000004.1"/>
</dbReference>
<feature type="active site" evidence="7">
    <location>
        <position position="36"/>
    </location>
</feature>
<dbReference type="InterPro" id="IPR019756">
    <property type="entry name" value="Pept_S26A_signal_pept_1_Ser-AS"/>
</dbReference>
<dbReference type="GO" id="GO:0009003">
    <property type="term" value="F:signal peptidase activity"/>
    <property type="evidence" value="ECO:0007669"/>
    <property type="project" value="UniProtKB-EC"/>
</dbReference>
<dbReference type="Pfam" id="PF10502">
    <property type="entry name" value="Peptidase_S26"/>
    <property type="match status" value="1"/>
</dbReference>
<evidence type="ECO:0000259" key="11">
    <source>
        <dbReference type="Pfam" id="PF10502"/>
    </source>
</evidence>
<dbReference type="GO" id="GO:0006465">
    <property type="term" value="P:signal peptide processing"/>
    <property type="evidence" value="ECO:0007669"/>
    <property type="project" value="InterPro"/>
</dbReference>
<dbReference type="Gene3D" id="2.10.109.10">
    <property type="entry name" value="Umud Fragment, subunit A"/>
    <property type="match status" value="1"/>
</dbReference>
<dbReference type="PANTHER" id="PTHR43390">
    <property type="entry name" value="SIGNAL PEPTIDASE I"/>
    <property type="match status" value="1"/>
</dbReference>
<evidence type="ECO:0000256" key="9">
    <source>
        <dbReference type="RuleBase" id="RU362042"/>
    </source>
</evidence>
<evidence type="ECO:0000256" key="4">
    <source>
        <dbReference type="ARBA" id="ARBA00013208"/>
    </source>
</evidence>
<evidence type="ECO:0000313" key="13">
    <source>
        <dbReference type="Proteomes" id="UP000436989"/>
    </source>
</evidence>
<comment type="similarity">
    <text evidence="3 9">Belongs to the peptidase S26 family.</text>
</comment>
<feature type="active site" evidence="7">
    <location>
        <position position="77"/>
    </location>
</feature>
<dbReference type="InterPro" id="IPR019757">
    <property type="entry name" value="Pept_S26A_signal_pept_1_Lys-AS"/>
</dbReference>
<evidence type="ECO:0000256" key="10">
    <source>
        <dbReference type="SAM" id="MobiDB-lite"/>
    </source>
</evidence>
<accession>A0A6N8GJB1</accession>
<dbReference type="NCBIfam" id="TIGR02227">
    <property type="entry name" value="sigpep_I_bact"/>
    <property type="match status" value="1"/>
</dbReference>
<dbReference type="Proteomes" id="UP000436989">
    <property type="component" value="Unassembled WGS sequence"/>
</dbReference>
<keyword evidence="6 8" id="KW-0378">Hydrolase</keyword>
<dbReference type="GO" id="GO:0005886">
    <property type="term" value="C:plasma membrane"/>
    <property type="evidence" value="ECO:0007669"/>
    <property type="project" value="UniProtKB-SubCell"/>
</dbReference>
<dbReference type="EC" id="3.4.21.89" evidence="4 8"/>
<evidence type="ECO:0000256" key="6">
    <source>
        <dbReference type="ARBA" id="ARBA00022801"/>
    </source>
</evidence>
<comment type="subcellular location">
    <subcellularLocation>
        <location evidence="2">Cell membrane</location>
        <topology evidence="2">Single-pass type II membrane protein</topology>
    </subcellularLocation>
    <subcellularLocation>
        <location evidence="9">Membrane</location>
        <topology evidence="9">Single-pass type II membrane protein</topology>
    </subcellularLocation>
</comment>
<evidence type="ECO:0000256" key="3">
    <source>
        <dbReference type="ARBA" id="ARBA00009370"/>
    </source>
</evidence>
<keyword evidence="5 8" id="KW-0645">Protease</keyword>
<dbReference type="InterPro" id="IPR000223">
    <property type="entry name" value="Pept_S26A_signal_pept_1"/>
</dbReference>